<evidence type="ECO:0000256" key="1">
    <source>
        <dbReference type="ARBA" id="ARBA00005495"/>
    </source>
</evidence>
<gene>
    <name evidence="6" type="ORF">QU481_04035</name>
</gene>
<dbReference type="RefSeq" id="WP_289828603.1">
    <property type="nucleotide sequence ID" value="NZ_JAUEDK010000005.1"/>
</dbReference>
<accession>A0ABT7XJT5</accession>
<dbReference type="InterPro" id="IPR006913">
    <property type="entry name" value="CENP-V/GFA"/>
</dbReference>
<keyword evidence="3" id="KW-0862">Zinc</keyword>
<organism evidence="6 7">
    <name type="scientific">Crenobacter oryzisoli</name>
    <dbReference type="NCBI Taxonomy" id="3056844"/>
    <lineage>
        <taxon>Bacteria</taxon>
        <taxon>Pseudomonadati</taxon>
        <taxon>Pseudomonadota</taxon>
        <taxon>Betaproteobacteria</taxon>
        <taxon>Neisseriales</taxon>
        <taxon>Neisseriaceae</taxon>
        <taxon>Crenobacter</taxon>
    </lineage>
</organism>
<evidence type="ECO:0000256" key="4">
    <source>
        <dbReference type="ARBA" id="ARBA00023239"/>
    </source>
</evidence>
<proteinExistence type="inferred from homology"/>
<dbReference type="PANTHER" id="PTHR33337">
    <property type="entry name" value="GFA DOMAIN-CONTAINING PROTEIN"/>
    <property type="match status" value="1"/>
</dbReference>
<evidence type="ECO:0000256" key="3">
    <source>
        <dbReference type="ARBA" id="ARBA00022833"/>
    </source>
</evidence>
<evidence type="ECO:0000256" key="2">
    <source>
        <dbReference type="ARBA" id="ARBA00022723"/>
    </source>
</evidence>
<feature type="domain" description="CENP-V/GFA" evidence="5">
    <location>
        <begin position="4"/>
        <end position="113"/>
    </location>
</feature>
<evidence type="ECO:0000313" key="7">
    <source>
        <dbReference type="Proteomes" id="UP001168540"/>
    </source>
</evidence>
<dbReference type="Pfam" id="PF04828">
    <property type="entry name" value="GFA"/>
    <property type="match status" value="1"/>
</dbReference>
<dbReference type="Gene3D" id="3.90.1590.10">
    <property type="entry name" value="glutathione-dependent formaldehyde- activating enzyme (gfa)"/>
    <property type="match status" value="1"/>
</dbReference>
<name>A0ABT7XJT5_9NEIS</name>
<dbReference type="Proteomes" id="UP001168540">
    <property type="component" value="Unassembled WGS sequence"/>
</dbReference>
<comment type="caution">
    <text evidence="6">The sequence shown here is derived from an EMBL/GenBank/DDBJ whole genome shotgun (WGS) entry which is preliminary data.</text>
</comment>
<protein>
    <submittedName>
        <fullName evidence="6">GFA family protein</fullName>
    </submittedName>
</protein>
<dbReference type="PANTHER" id="PTHR33337:SF40">
    <property type="entry name" value="CENP-V_GFA DOMAIN-CONTAINING PROTEIN-RELATED"/>
    <property type="match status" value="1"/>
</dbReference>
<evidence type="ECO:0000313" key="6">
    <source>
        <dbReference type="EMBL" id="MDN0074057.1"/>
    </source>
</evidence>
<keyword evidence="4" id="KW-0456">Lyase</keyword>
<keyword evidence="2" id="KW-0479">Metal-binding</keyword>
<sequence>MTTMKGSCLCGRVRYRLSGEPPHTVTHCHCSSCRKASGAAFVSWFTVALEQLTWTAEAPARYASSPGVERGFCPHCGTTLSYQHVQWPGEIDLTAASLDEPGRLTPTTHCWWNEHIDWVEVLDTLPHYPGWLPDEAKRRQS</sequence>
<dbReference type="InterPro" id="IPR011057">
    <property type="entry name" value="Mss4-like_sf"/>
</dbReference>
<dbReference type="PROSITE" id="PS51891">
    <property type="entry name" value="CENP_V_GFA"/>
    <property type="match status" value="1"/>
</dbReference>
<evidence type="ECO:0000259" key="5">
    <source>
        <dbReference type="PROSITE" id="PS51891"/>
    </source>
</evidence>
<reference evidence="6" key="1">
    <citation type="submission" date="2023-06" db="EMBL/GenBank/DDBJ databases">
        <authorList>
            <person name="Zhang S."/>
        </authorList>
    </citation>
    <scope>NUCLEOTIDE SEQUENCE</scope>
    <source>
        <strain evidence="6">SG2303</strain>
    </source>
</reference>
<dbReference type="SUPFAM" id="SSF51316">
    <property type="entry name" value="Mss4-like"/>
    <property type="match status" value="1"/>
</dbReference>
<comment type="similarity">
    <text evidence="1">Belongs to the Gfa family.</text>
</comment>
<dbReference type="EMBL" id="JAUEDK010000005">
    <property type="protein sequence ID" value="MDN0074057.1"/>
    <property type="molecule type" value="Genomic_DNA"/>
</dbReference>
<keyword evidence="7" id="KW-1185">Reference proteome</keyword>